<accession>A0A8D9ABG5</accession>
<reference evidence="1" key="1">
    <citation type="submission" date="2021-05" db="EMBL/GenBank/DDBJ databases">
        <authorList>
            <person name="Alioto T."/>
            <person name="Alioto T."/>
            <person name="Gomez Garrido J."/>
        </authorList>
    </citation>
    <scope>NUCLEOTIDE SEQUENCE</scope>
</reference>
<organism evidence="1">
    <name type="scientific">Cacopsylla melanoneura</name>
    <dbReference type="NCBI Taxonomy" id="428564"/>
    <lineage>
        <taxon>Eukaryota</taxon>
        <taxon>Metazoa</taxon>
        <taxon>Ecdysozoa</taxon>
        <taxon>Arthropoda</taxon>
        <taxon>Hexapoda</taxon>
        <taxon>Insecta</taxon>
        <taxon>Pterygota</taxon>
        <taxon>Neoptera</taxon>
        <taxon>Paraneoptera</taxon>
        <taxon>Hemiptera</taxon>
        <taxon>Sternorrhyncha</taxon>
        <taxon>Psylloidea</taxon>
        <taxon>Psyllidae</taxon>
        <taxon>Psyllinae</taxon>
        <taxon>Cacopsylla</taxon>
    </lineage>
</organism>
<protein>
    <submittedName>
        <fullName evidence="1">Uncharacterized protein</fullName>
    </submittedName>
</protein>
<name>A0A8D9ABG5_9HEMI</name>
<dbReference type="AlphaFoldDB" id="A0A8D9ABG5"/>
<dbReference type="EMBL" id="HBUF01560920">
    <property type="protein sequence ID" value="CAG6762316.1"/>
    <property type="molecule type" value="Transcribed_RNA"/>
</dbReference>
<sequence length="144" mass="16639">MSKSKKYKQLFKIIWACADSRLELWLRSLCACRSAPPLDTCLINSGRRLISQIKKIDYVGFKGSVEILLWMRFLDIRRFGPLKKAACGAHRGFSDTIWIVLLNILRLDHEKSICRSWNDFGSITSRKWGNLRIKNSPVVLKKAL</sequence>
<dbReference type="EMBL" id="HBUF01560921">
    <property type="protein sequence ID" value="CAG6762317.1"/>
    <property type="molecule type" value="Transcribed_RNA"/>
</dbReference>
<proteinExistence type="predicted"/>
<evidence type="ECO:0000313" key="1">
    <source>
        <dbReference type="EMBL" id="CAG6762317.1"/>
    </source>
</evidence>